<proteinExistence type="inferred from homology"/>
<evidence type="ECO:0000256" key="5">
    <source>
        <dbReference type="ARBA" id="ARBA00022679"/>
    </source>
</evidence>
<keyword evidence="4" id="KW-0489">Methyltransferase</keyword>
<feature type="domain" description="DUF155" evidence="7">
    <location>
        <begin position="241"/>
        <end position="421"/>
    </location>
</feature>
<accession>A0A0B2VAI7</accession>
<evidence type="ECO:0000259" key="7">
    <source>
        <dbReference type="Pfam" id="PF02582"/>
    </source>
</evidence>
<keyword evidence="3" id="KW-0963">Cytoplasm</keyword>
<sequence>MVYFKAVASGRILVTLFEYDERFASKYAQHFVSYDYRQPLQVASEHRGIYDMVIADPPFLADECLVKVAQTVRLLSKNTTRTKLIVCTGAIMQNMLFTFIFRTPNSFSAFTSELSQDQATPISLKFRRVHLLTQFRNVHKCSTLWSLEATARVDQHGYRALRKTMRKKRPLTAAYDCQPIVGPQIVAIALAESFDLLTIVKDIRLVQVYQPTCVDEESDEGLHFVPKEEYIIEKEAVREFFVFADGVVVFWGMESAERALVLRCLERHTESPYDSRTVEEEVDTMPFALTDGNRTQINSGQLLLNVAKYERGHNSNFSILERYSFSHGMAASVKVAIWESQLSEQAEPLSATTKALSKGVIPWRRKHALKKTGQFSALRHSINLDCNLLNTDFYWEREELEHFYEMALRHFTVPRRLKLLNSRLDYCEDLVKLIDGMLSHRHASTLEWMIIVLIVIEVIFDIWSFIDSSPKKVIVCKEVVDTTN</sequence>
<dbReference type="PANTHER" id="PTHR16255:SF1">
    <property type="entry name" value="REQUIRED FOR MEIOTIC NUCLEAR DIVISION PROTEIN 1 HOMOLOG"/>
    <property type="match status" value="1"/>
</dbReference>
<dbReference type="OrthoDB" id="242766at2759"/>
<organism evidence="8 9">
    <name type="scientific">Toxocara canis</name>
    <name type="common">Canine roundworm</name>
    <dbReference type="NCBI Taxonomy" id="6265"/>
    <lineage>
        <taxon>Eukaryota</taxon>
        <taxon>Metazoa</taxon>
        <taxon>Ecdysozoa</taxon>
        <taxon>Nematoda</taxon>
        <taxon>Chromadorea</taxon>
        <taxon>Rhabditida</taxon>
        <taxon>Spirurina</taxon>
        <taxon>Ascaridomorpha</taxon>
        <taxon>Ascaridoidea</taxon>
        <taxon>Toxocaridae</taxon>
        <taxon>Toxocara</taxon>
    </lineage>
</organism>
<dbReference type="InterPro" id="IPR003734">
    <property type="entry name" value="DUF155"/>
</dbReference>
<dbReference type="InterPro" id="IPR041370">
    <property type="entry name" value="Mlase_EEF1AKMT1/ZCCHC4"/>
</dbReference>
<keyword evidence="6" id="KW-0812">Transmembrane</keyword>
<keyword evidence="5" id="KW-0808">Transferase</keyword>
<gene>
    <name evidence="8" type="primary">Rmnd1</name>
    <name evidence="8" type="ORF">Tcan_13960</name>
</gene>
<keyword evidence="6" id="KW-1133">Transmembrane helix</keyword>
<dbReference type="Proteomes" id="UP000031036">
    <property type="component" value="Unassembled WGS sequence"/>
</dbReference>
<dbReference type="GO" id="GO:0008168">
    <property type="term" value="F:methyltransferase activity"/>
    <property type="evidence" value="ECO:0007669"/>
    <property type="project" value="UniProtKB-KW"/>
</dbReference>
<dbReference type="OMA" id="EIFVFRD"/>
<dbReference type="Pfam" id="PF10237">
    <property type="entry name" value="N6-adenineMlase"/>
    <property type="match status" value="1"/>
</dbReference>
<dbReference type="InterPro" id="IPR051624">
    <property type="entry name" value="RMD1/Sad1-interacting"/>
</dbReference>
<protein>
    <submittedName>
        <fullName evidence="8">Required for meiotic nuclear division protein 1-like protein</fullName>
    </submittedName>
</protein>
<dbReference type="EMBL" id="JPKZ01002087">
    <property type="protein sequence ID" value="KHN78523.1"/>
    <property type="molecule type" value="Genomic_DNA"/>
</dbReference>
<evidence type="ECO:0000256" key="1">
    <source>
        <dbReference type="ARBA" id="ARBA00004496"/>
    </source>
</evidence>
<comment type="subcellular location">
    <subcellularLocation>
        <location evidence="1">Cytoplasm</location>
    </subcellularLocation>
</comment>
<evidence type="ECO:0000256" key="6">
    <source>
        <dbReference type="SAM" id="Phobius"/>
    </source>
</evidence>
<dbReference type="GO" id="GO:0070131">
    <property type="term" value="P:positive regulation of mitochondrial translation"/>
    <property type="evidence" value="ECO:0007669"/>
    <property type="project" value="TreeGrafter"/>
</dbReference>
<dbReference type="GO" id="GO:0032259">
    <property type="term" value="P:methylation"/>
    <property type="evidence" value="ECO:0007669"/>
    <property type="project" value="UniProtKB-KW"/>
</dbReference>
<evidence type="ECO:0000313" key="9">
    <source>
        <dbReference type="Proteomes" id="UP000031036"/>
    </source>
</evidence>
<dbReference type="Pfam" id="PF02582">
    <property type="entry name" value="DUF155"/>
    <property type="match status" value="1"/>
</dbReference>
<evidence type="ECO:0000256" key="4">
    <source>
        <dbReference type="ARBA" id="ARBA00022603"/>
    </source>
</evidence>
<evidence type="ECO:0000256" key="2">
    <source>
        <dbReference type="ARBA" id="ARBA00008306"/>
    </source>
</evidence>
<dbReference type="PANTHER" id="PTHR16255">
    <property type="entry name" value="REQUIRED FOR MEIOTIC NUCLEAR DIVISION PROTEIN 1 HOMOLOG"/>
    <property type="match status" value="1"/>
</dbReference>
<keyword evidence="9" id="KW-1185">Reference proteome</keyword>
<evidence type="ECO:0000256" key="3">
    <source>
        <dbReference type="ARBA" id="ARBA00022490"/>
    </source>
</evidence>
<comment type="similarity">
    <text evidence="2">Belongs to the RMD1/sif2 family.</text>
</comment>
<comment type="caution">
    <text evidence="8">The sequence shown here is derived from an EMBL/GenBank/DDBJ whole genome shotgun (WGS) entry which is preliminary data.</text>
</comment>
<dbReference type="GO" id="GO:0005739">
    <property type="term" value="C:mitochondrion"/>
    <property type="evidence" value="ECO:0007669"/>
    <property type="project" value="UniProtKB-ARBA"/>
</dbReference>
<name>A0A0B2VAI7_TOXCA</name>
<dbReference type="AlphaFoldDB" id="A0A0B2VAI7"/>
<dbReference type="STRING" id="6265.A0A0B2VAI7"/>
<feature type="transmembrane region" description="Helical" evidence="6">
    <location>
        <begin position="448"/>
        <end position="466"/>
    </location>
</feature>
<reference evidence="8 9" key="1">
    <citation type="submission" date="2014-11" db="EMBL/GenBank/DDBJ databases">
        <title>Genetic blueprint of the zoonotic pathogen Toxocara canis.</title>
        <authorList>
            <person name="Zhu X.-Q."/>
            <person name="Korhonen P.K."/>
            <person name="Cai H."/>
            <person name="Young N.D."/>
            <person name="Nejsum P."/>
            <person name="von Samson-Himmelstjerna G."/>
            <person name="Boag P.R."/>
            <person name="Tan P."/>
            <person name="Li Q."/>
            <person name="Min J."/>
            <person name="Yang Y."/>
            <person name="Wang X."/>
            <person name="Fang X."/>
            <person name="Hall R.S."/>
            <person name="Hofmann A."/>
            <person name="Sternberg P.W."/>
            <person name="Jex A.R."/>
            <person name="Gasser R.B."/>
        </authorList>
    </citation>
    <scope>NUCLEOTIDE SEQUENCE [LARGE SCALE GENOMIC DNA]</scope>
    <source>
        <strain evidence="8">PN_DK_2014</strain>
    </source>
</reference>
<evidence type="ECO:0000313" key="8">
    <source>
        <dbReference type="EMBL" id="KHN78523.1"/>
    </source>
</evidence>
<keyword evidence="6" id="KW-0472">Membrane</keyword>